<gene>
    <name evidence="1" type="ORF">VKT23_007924</name>
</gene>
<organism evidence="1 2">
    <name type="scientific">Marasmiellus scandens</name>
    <dbReference type="NCBI Taxonomy" id="2682957"/>
    <lineage>
        <taxon>Eukaryota</taxon>
        <taxon>Fungi</taxon>
        <taxon>Dikarya</taxon>
        <taxon>Basidiomycota</taxon>
        <taxon>Agaricomycotina</taxon>
        <taxon>Agaricomycetes</taxon>
        <taxon>Agaricomycetidae</taxon>
        <taxon>Agaricales</taxon>
        <taxon>Marasmiineae</taxon>
        <taxon>Omphalotaceae</taxon>
        <taxon>Marasmiellus</taxon>
    </lineage>
</organism>
<evidence type="ECO:0000313" key="1">
    <source>
        <dbReference type="EMBL" id="KAK7462323.1"/>
    </source>
</evidence>
<keyword evidence="2" id="KW-1185">Reference proteome</keyword>
<dbReference type="Proteomes" id="UP001498398">
    <property type="component" value="Unassembled WGS sequence"/>
</dbReference>
<reference evidence="1 2" key="1">
    <citation type="submission" date="2024-01" db="EMBL/GenBank/DDBJ databases">
        <title>A draft genome for the cacao thread blight pathogen Marasmiellus scandens.</title>
        <authorList>
            <person name="Baruah I.K."/>
            <person name="Leung J."/>
            <person name="Bukari Y."/>
            <person name="Amoako-Attah I."/>
            <person name="Meinhardt L.W."/>
            <person name="Bailey B.A."/>
            <person name="Cohen S.P."/>
        </authorList>
    </citation>
    <scope>NUCLEOTIDE SEQUENCE [LARGE SCALE GENOMIC DNA]</scope>
    <source>
        <strain evidence="1 2">GH-19</strain>
    </source>
</reference>
<dbReference type="EMBL" id="JBANRG010000011">
    <property type="protein sequence ID" value="KAK7462323.1"/>
    <property type="molecule type" value="Genomic_DNA"/>
</dbReference>
<accession>A0ABR1JN20</accession>
<protein>
    <submittedName>
        <fullName evidence="1">Uncharacterized protein</fullName>
    </submittedName>
</protein>
<proteinExistence type="predicted"/>
<sequence>MLQYALRVIFYDPALFSKAIDKVSIEDFLLHPDFTLDDMYRFLAFEEQKLDIGLPWLKESIVEACAITPSDSNSGGNAINIEDSQISVLEGQISDRRHEGTMTRMGGE</sequence>
<name>A0ABR1JN20_9AGAR</name>
<evidence type="ECO:0000313" key="2">
    <source>
        <dbReference type="Proteomes" id="UP001498398"/>
    </source>
</evidence>
<comment type="caution">
    <text evidence="1">The sequence shown here is derived from an EMBL/GenBank/DDBJ whole genome shotgun (WGS) entry which is preliminary data.</text>
</comment>